<evidence type="ECO:0000259" key="2">
    <source>
        <dbReference type="Pfam" id="PF09588"/>
    </source>
</evidence>
<dbReference type="SUPFAM" id="SSF52980">
    <property type="entry name" value="Restriction endonuclease-like"/>
    <property type="match status" value="1"/>
</dbReference>
<sequence>MQDVTKDRDKYIGGSDIAAILNISKFKTRWQLLKEKAGIEESDFTGNAYTKYGNVLEPQIREYINSQWSTNFVEGKIINGYLRYHADGVDYDKGMVLEIKTTSVIHEAVSDYDYYLCQLLMGIEMYGYEDGILAIYERPEDFNEEFNSDNLTVYHIKKSDYTAYIEYIKEEVERFRADWLRLKENPLLTEEEMQPQEIVEIADRVLLLESQLEIFKQIEKEYKDAKSDLKAGMEKYHIKKWETPNGTKITLVPDGEPTEKWEFDVDGFAAENADLYKKYLKKVTKKGKAGYVRITAGKE</sequence>
<evidence type="ECO:0000313" key="3">
    <source>
        <dbReference type="EMBL" id="DAD84092.1"/>
    </source>
</evidence>
<dbReference type="Pfam" id="PF09588">
    <property type="entry name" value="YqaJ"/>
    <property type="match status" value="1"/>
</dbReference>
<accession>A0A8S5MPH2</accession>
<keyword evidence="3" id="KW-0378">Hydrolase</keyword>
<keyword evidence="3" id="KW-0269">Exonuclease</keyword>
<feature type="domain" description="YqaJ viral recombinase" evidence="2">
    <location>
        <begin position="6"/>
        <end position="104"/>
    </location>
</feature>
<organism evidence="3">
    <name type="scientific">Podoviridae sp. ctoqT5</name>
    <dbReference type="NCBI Taxonomy" id="2826577"/>
    <lineage>
        <taxon>Viruses</taxon>
        <taxon>Duplodnaviria</taxon>
        <taxon>Heunggongvirae</taxon>
        <taxon>Uroviricota</taxon>
        <taxon>Caudoviricetes</taxon>
    </lineage>
</organism>
<dbReference type="GO" id="GO:0004527">
    <property type="term" value="F:exonuclease activity"/>
    <property type="evidence" value="ECO:0007669"/>
    <property type="project" value="UniProtKB-KW"/>
</dbReference>
<dbReference type="InterPro" id="IPR019080">
    <property type="entry name" value="YqaJ_viral_recombinase"/>
</dbReference>
<dbReference type="Gene3D" id="3.90.320.10">
    <property type="match status" value="1"/>
</dbReference>
<keyword evidence="3" id="KW-0540">Nuclease</keyword>
<keyword evidence="1" id="KW-0175">Coiled coil</keyword>
<evidence type="ECO:0000256" key="1">
    <source>
        <dbReference type="SAM" id="Coils"/>
    </source>
</evidence>
<feature type="coiled-coil region" evidence="1">
    <location>
        <begin position="208"/>
        <end position="235"/>
    </location>
</feature>
<protein>
    <submittedName>
        <fullName evidence="3">Exonuclease</fullName>
    </submittedName>
</protein>
<proteinExistence type="predicted"/>
<dbReference type="InterPro" id="IPR011335">
    <property type="entry name" value="Restrct_endonuc-II-like"/>
</dbReference>
<dbReference type="InterPro" id="IPR011604">
    <property type="entry name" value="PDDEXK-like_dom_sf"/>
</dbReference>
<dbReference type="EMBL" id="BK014952">
    <property type="protein sequence ID" value="DAD84092.1"/>
    <property type="molecule type" value="Genomic_DNA"/>
</dbReference>
<name>A0A8S5MPH2_9CAUD</name>
<reference evidence="3" key="1">
    <citation type="journal article" date="2021" name="Proc. Natl. Acad. Sci. U.S.A.">
        <title>A Catalog of Tens of Thousands of Viruses from Human Metagenomes Reveals Hidden Associations with Chronic Diseases.</title>
        <authorList>
            <person name="Tisza M.J."/>
            <person name="Buck C.B."/>
        </authorList>
    </citation>
    <scope>NUCLEOTIDE SEQUENCE</scope>
    <source>
        <strain evidence="3">CtoqT5</strain>
    </source>
</reference>